<dbReference type="SUPFAM" id="SSF56935">
    <property type="entry name" value="Porins"/>
    <property type="match status" value="1"/>
</dbReference>
<evidence type="ECO:0000259" key="2">
    <source>
        <dbReference type="Pfam" id="PF13609"/>
    </source>
</evidence>
<dbReference type="Pfam" id="PF13609">
    <property type="entry name" value="Porin_4"/>
    <property type="match status" value="1"/>
</dbReference>
<accession>A0A455WCQ2</accession>
<reference evidence="3" key="1">
    <citation type="submission" date="2019-03" db="EMBL/GenBank/DDBJ databases">
        <title>Whole genome analysis of nitrate-reducing bacteria Marinobacter hydrocarbonoclasticus YB03.</title>
        <authorList>
            <person name="Azam A.H."/>
            <person name="Yuk S.R."/>
            <person name="Kamarisima K."/>
            <person name="Miyanaga K."/>
            <person name="Tanji Y."/>
        </authorList>
    </citation>
    <scope>NUCLEOTIDE SEQUENCE</scope>
    <source>
        <strain evidence="3">YB03</strain>
    </source>
</reference>
<evidence type="ECO:0000256" key="1">
    <source>
        <dbReference type="SAM" id="SignalP"/>
    </source>
</evidence>
<sequence length="376" mass="40160">MKKAKLAICVALAGMASAPAFAQKVEMPDLDVRVYGFINMAIMHSDTGNGSEQYIVDNDYASSRVGGVISTDLPDTGLKVGAHLEWEYQHNPSNLVTPENRSIKGDFDERIISLFVEGAYGKLTLGQGPGAADGATEADLSGTKVVTFPDLALVGGALPFVEKSGGASPTVFQSIRSQDFESRYDRLRYDSPKFGPVSLAVSQGYKGEQDITELAASYNENIDGLGRLSASVGYSTKDVGGAAGDLETIGGSVSWLHDTGINLGVVYSNTENDAGRDSDFSMLKVGYKTGKHAFTVHRAQGKDFNPVVVTPGANEGDPEVRTTIAGSDVEVFGVAYVYQPIKRLEIYAVYNNFALDADAGDYDDVRVAMVGSRFHF</sequence>
<feature type="signal peptide" evidence="1">
    <location>
        <begin position="1"/>
        <end position="22"/>
    </location>
</feature>
<gene>
    <name evidence="3" type="ORF">YBY_19020</name>
</gene>
<name>A0A455WCQ2_MARNT</name>
<dbReference type="GO" id="GO:0015288">
    <property type="term" value="F:porin activity"/>
    <property type="evidence" value="ECO:0007669"/>
    <property type="project" value="InterPro"/>
</dbReference>
<proteinExistence type="predicted"/>
<feature type="domain" description="Porin" evidence="2">
    <location>
        <begin position="11"/>
        <end position="353"/>
    </location>
</feature>
<dbReference type="GO" id="GO:0016020">
    <property type="term" value="C:membrane"/>
    <property type="evidence" value="ECO:0007669"/>
    <property type="project" value="InterPro"/>
</dbReference>
<dbReference type="InterPro" id="IPR033900">
    <property type="entry name" value="Gram_neg_porin_domain"/>
</dbReference>
<keyword evidence="1" id="KW-0732">Signal</keyword>
<protein>
    <recommendedName>
        <fullName evidence="2">Porin domain-containing protein</fullName>
    </recommendedName>
</protein>
<feature type="chain" id="PRO_5019810226" description="Porin domain-containing protein" evidence="1">
    <location>
        <begin position="23"/>
        <end position="376"/>
    </location>
</feature>
<evidence type="ECO:0000313" key="3">
    <source>
        <dbReference type="EMBL" id="BBJ04053.1"/>
    </source>
</evidence>
<dbReference type="InterPro" id="IPR023614">
    <property type="entry name" value="Porin_dom_sf"/>
</dbReference>
<organism evidence="3">
    <name type="scientific">Marinobacter nauticus</name>
    <name type="common">Marinobacter hydrocarbonoclasticus</name>
    <name type="synonym">Marinobacter aquaeolei</name>
    <dbReference type="NCBI Taxonomy" id="2743"/>
    <lineage>
        <taxon>Bacteria</taxon>
        <taxon>Pseudomonadati</taxon>
        <taxon>Pseudomonadota</taxon>
        <taxon>Gammaproteobacteria</taxon>
        <taxon>Pseudomonadales</taxon>
        <taxon>Marinobacteraceae</taxon>
        <taxon>Marinobacter</taxon>
    </lineage>
</organism>
<dbReference type="AlphaFoldDB" id="A0A455WCQ2"/>
<dbReference type="EMBL" id="AP019537">
    <property type="protein sequence ID" value="BBJ04053.1"/>
    <property type="molecule type" value="Genomic_DNA"/>
</dbReference>
<dbReference type="Gene3D" id="2.40.160.10">
    <property type="entry name" value="Porin"/>
    <property type="match status" value="1"/>
</dbReference>